<sequence length="225" mass="25214">MTTKNLKTACLLALVVVCVTWREAYPFCFDEAGEMYGINPLVLRAIAKVESNFVPETINKNSNGTFDIGLMQINTIWKPVLGETRWNYLGDACYNTKTGAWILASCINKYGYNWKAIGCYNSQTPEKSEVYAKKVFSHLKQLEHHKESQPVDNKMKEVMLDQINGLVESAQQGRGEKKVVKFVPYVRVSRQTLRKPPPLPSREAVAPQPISGNDLPKPPPSPAAN</sequence>
<dbReference type="Proteomes" id="UP000324298">
    <property type="component" value="Unassembled WGS sequence"/>
</dbReference>
<dbReference type="EMBL" id="SRSD01000003">
    <property type="protein sequence ID" value="KAA0893486.1"/>
    <property type="molecule type" value="Genomic_DNA"/>
</dbReference>
<feature type="region of interest" description="Disordered" evidence="1">
    <location>
        <begin position="192"/>
        <end position="225"/>
    </location>
</feature>
<evidence type="ECO:0000313" key="5">
    <source>
        <dbReference type="Proteomes" id="UP000324298"/>
    </source>
</evidence>
<proteinExistence type="predicted"/>
<dbReference type="RefSeq" id="WP_149306801.1">
    <property type="nucleotide sequence ID" value="NZ_SRSD01000003.1"/>
</dbReference>
<accession>A0A5A9XK91</accession>
<dbReference type="AlphaFoldDB" id="A0A5A9XK91"/>
<evidence type="ECO:0000256" key="2">
    <source>
        <dbReference type="SAM" id="SignalP"/>
    </source>
</evidence>
<comment type="caution">
    <text evidence="4">The sequence shown here is derived from an EMBL/GenBank/DDBJ whole genome shotgun (WGS) entry which is preliminary data.</text>
</comment>
<dbReference type="OrthoDB" id="9808681at2"/>
<keyword evidence="5" id="KW-1185">Reference proteome</keyword>
<evidence type="ECO:0000256" key="1">
    <source>
        <dbReference type="SAM" id="MobiDB-lite"/>
    </source>
</evidence>
<dbReference type="InterPro" id="IPR001304">
    <property type="entry name" value="C-type_lectin-like"/>
</dbReference>
<dbReference type="CDD" id="cd13400">
    <property type="entry name" value="LT_IagB-like"/>
    <property type="match status" value="1"/>
</dbReference>
<dbReference type="Pfam" id="PF01464">
    <property type="entry name" value="SLT"/>
    <property type="match status" value="1"/>
</dbReference>
<feature type="domain" description="C-type lectin" evidence="3">
    <location>
        <begin position="6"/>
        <end position="112"/>
    </location>
</feature>
<feature type="chain" id="PRO_5022801397" evidence="2">
    <location>
        <begin position="25"/>
        <end position="225"/>
    </location>
</feature>
<dbReference type="SUPFAM" id="SSF53955">
    <property type="entry name" value="Lysozyme-like"/>
    <property type="match status" value="1"/>
</dbReference>
<feature type="signal peptide" evidence="2">
    <location>
        <begin position="1"/>
        <end position="24"/>
    </location>
</feature>
<dbReference type="InterPro" id="IPR008258">
    <property type="entry name" value="Transglycosylase_SLT_dom_1"/>
</dbReference>
<evidence type="ECO:0000259" key="3">
    <source>
        <dbReference type="PROSITE" id="PS50041"/>
    </source>
</evidence>
<dbReference type="Gene3D" id="1.10.530.10">
    <property type="match status" value="1"/>
</dbReference>
<organism evidence="4 5">
    <name type="scientific">Oryzomonas rubra</name>
    <dbReference type="NCBI Taxonomy" id="2509454"/>
    <lineage>
        <taxon>Bacteria</taxon>
        <taxon>Pseudomonadati</taxon>
        <taxon>Thermodesulfobacteriota</taxon>
        <taxon>Desulfuromonadia</taxon>
        <taxon>Geobacterales</taxon>
        <taxon>Geobacteraceae</taxon>
        <taxon>Oryzomonas</taxon>
    </lineage>
</organism>
<name>A0A5A9XK91_9BACT</name>
<reference evidence="4 5" key="1">
    <citation type="submission" date="2019-04" db="EMBL/GenBank/DDBJ databases">
        <title>Geobacter ruber sp. nov., ferric-reducing bacteria isolated from paddy soil.</title>
        <authorList>
            <person name="Xu Z."/>
            <person name="Masuda Y."/>
            <person name="Itoh H."/>
            <person name="Senoo K."/>
        </authorList>
    </citation>
    <scope>NUCLEOTIDE SEQUENCE [LARGE SCALE GENOMIC DNA]</scope>
    <source>
        <strain evidence="4 5">Red88</strain>
    </source>
</reference>
<dbReference type="PROSITE" id="PS50041">
    <property type="entry name" value="C_TYPE_LECTIN_2"/>
    <property type="match status" value="1"/>
</dbReference>
<feature type="compositionally biased region" description="Pro residues" evidence="1">
    <location>
        <begin position="216"/>
        <end position="225"/>
    </location>
</feature>
<dbReference type="InterPro" id="IPR023346">
    <property type="entry name" value="Lysozyme-like_dom_sf"/>
</dbReference>
<keyword evidence="2" id="KW-0732">Signal</keyword>
<evidence type="ECO:0000313" key="4">
    <source>
        <dbReference type="EMBL" id="KAA0893486.1"/>
    </source>
</evidence>
<protein>
    <submittedName>
        <fullName evidence="4">Lytic transglycosylase</fullName>
    </submittedName>
</protein>
<gene>
    <name evidence="4" type="ORF">ET418_06680</name>
</gene>